<feature type="transmembrane region" description="Helical" evidence="1">
    <location>
        <begin position="73"/>
        <end position="93"/>
    </location>
</feature>
<feature type="transmembrane region" description="Helical" evidence="1">
    <location>
        <begin position="99"/>
        <end position="117"/>
    </location>
</feature>
<reference evidence="2 3" key="1">
    <citation type="submission" date="2019-07" db="EMBL/GenBank/DDBJ databases">
        <title>Whole genome shotgun sequence of Kocuria turfanensis NBRC 107627.</title>
        <authorList>
            <person name="Hosoyama A."/>
            <person name="Uohara A."/>
            <person name="Ohji S."/>
            <person name="Ichikawa N."/>
        </authorList>
    </citation>
    <scope>NUCLEOTIDE SEQUENCE [LARGE SCALE GENOMIC DNA]</scope>
    <source>
        <strain evidence="2 3">NBRC 107627</strain>
    </source>
</reference>
<name>A0A512IEL4_9MICC</name>
<feature type="transmembrane region" description="Helical" evidence="1">
    <location>
        <begin position="41"/>
        <end position="61"/>
    </location>
</feature>
<evidence type="ECO:0000256" key="1">
    <source>
        <dbReference type="SAM" id="Phobius"/>
    </source>
</evidence>
<keyword evidence="1" id="KW-0812">Transmembrane</keyword>
<keyword evidence="1" id="KW-0472">Membrane</keyword>
<dbReference type="AlphaFoldDB" id="A0A512IEL4"/>
<feature type="transmembrane region" description="Helical" evidence="1">
    <location>
        <begin position="166"/>
        <end position="191"/>
    </location>
</feature>
<comment type="caution">
    <text evidence="2">The sequence shown here is derived from an EMBL/GenBank/DDBJ whole genome shotgun (WGS) entry which is preliminary data.</text>
</comment>
<feature type="transmembrane region" description="Helical" evidence="1">
    <location>
        <begin position="272"/>
        <end position="292"/>
    </location>
</feature>
<feature type="transmembrane region" description="Helical" evidence="1">
    <location>
        <begin position="124"/>
        <end position="146"/>
    </location>
</feature>
<evidence type="ECO:0000313" key="2">
    <source>
        <dbReference type="EMBL" id="GEO96139.1"/>
    </source>
</evidence>
<dbReference type="RefSeq" id="WP_062736134.1">
    <property type="nucleotide sequence ID" value="NZ_BJZS01000072.1"/>
</dbReference>
<feature type="transmembrane region" description="Helical" evidence="1">
    <location>
        <begin position="332"/>
        <end position="349"/>
    </location>
</feature>
<evidence type="ECO:0008006" key="4">
    <source>
        <dbReference type="Google" id="ProtNLM"/>
    </source>
</evidence>
<protein>
    <recommendedName>
        <fullName evidence="4">Heparan-alpha-glucosaminide N-acetyltransferase catalytic domain-containing protein</fullName>
    </recommendedName>
</protein>
<proteinExistence type="predicted"/>
<gene>
    <name evidence="2" type="ORF">KTU01_22620</name>
</gene>
<keyword evidence="1" id="KW-1133">Transmembrane helix</keyword>
<accession>A0A512IEL4</accession>
<keyword evidence="3" id="KW-1185">Reference proteome</keyword>
<sequence>MAGLDAARGLVLIGLVSGPMLPGDDGLPGPAWSSLLHPGPAAALVALLAGVGLALGSGGRFPHAGRWLAADRVGAAVRAVLVAGLGLGVGALLPEDVPAGDVLVYYGLLCLLAIPFLHLSATALFAGAAVCWVVAPLPVQALTALLPADTSSGSAFAGVADGPAGTFAQLLLTGTYPALPHLTCLLVGLGLGRVRLRDRGIQVRLLAVGAGVVLVDRTTAFLLHAAGGYGQGPATRGMGEDPLGRMPMWPLVAWPTDSVWWPAVATSHAGPLWAIVPGLGVGLLVLGGCLLISRTSGAWLPALAAMGAVGLTLYTAHLVALSFEARDDQSSLWYLVHLVVTALVALRWHRARGRGPLEQVVDASVQATRRAVLHRSHRT</sequence>
<dbReference type="EMBL" id="BJZS01000072">
    <property type="protein sequence ID" value="GEO96139.1"/>
    <property type="molecule type" value="Genomic_DNA"/>
</dbReference>
<dbReference type="Proteomes" id="UP000321103">
    <property type="component" value="Unassembled WGS sequence"/>
</dbReference>
<organism evidence="2 3">
    <name type="scientific">Kocuria turfanensis</name>
    <dbReference type="NCBI Taxonomy" id="388357"/>
    <lineage>
        <taxon>Bacteria</taxon>
        <taxon>Bacillati</taxon>
        <taxon>Actinomycetota</taxon>
        <taxon>Actinomycetes</taxon>
        <taxon>Micrococcales</taxon>
        <taxon>Micrococcaceae</taxon>
        <taxon>Kocuria</taxon>
    </lineage>
</organism>
<dbReference type="STRING" id="388357.GCA_001580365_02636"/>
<feature type="transmembrane region" description="Helical" evidence="1">
    <location>
        <begin position="203"/>
        <end position="226"/>
    </location>
</feature>
<feature type="transmembrane region" description="Helical" evidence="1">
    <location>
        <begin position="299"/>
        <end position="320"/>
    </location>
</feature>
<evidence type="ECO:0000313" key="3">
    <source>
        <dbReference type="Proteomes" id="UP000321103"/>
    </source>
</evidence>